<evidence type="ECO:0000256" key="1">
    <source>
        <dbReference type="ARBA" id="ARBA00023186"/>
    </source>
</evidence>
<protein>
    <recommendedName>
        <fullName evidence="3">J domain-containing protein</fullName>
    </recommendedName>
</protein>
<dbReference type="PROSITE" id="PS50076">
    <property type="entry name" value="DNAJ_2"/>
    <property type="match status" value="1"/>
</dbReference>
<keyword evidence="2" id="KW-1133">Transmembrane helix</keyword>
<reference evidence="4 5" key="1">
    <citation type="submission" date="2019-02" db="EMBL/GenBank/DDBJ databases">
        <authorList>
            <person name="Goldberg S.R."/>
            <person name="Haltli B.A."/>
            <person name="Correa H."/>
            <person name="Russell K.G."/>
        </authorList>
    </citation>
    <scope>NUCLEOTIDE SEQUENCE [LARGE SCALE GENOMIC DNA]</scope>
    <source>
        <strain evidence="4 5">JCM 16186</strain>
    </source>
</reference>
<evidence type="ECO:0000256" key="2">
    <source>
        <dbReference type="SAM" id="Phobius"/>
    </source>
</evidence>
<feature type="transmembrane region" description="Helical" evidence="2">
    <location>
        <begin position="145"/>
        <end position="163"/>
    </location>
</feature>
<dbReference type="SUPFAM" id="SSF46565">
    <property type="entry name" value="Chaperone J-domain"/>
    <property type="match status" value="1"/>
</dbReference>
<dbReference type="SMART" id="SM00271">
    <property type="entry name" value="DnaJ"/>
    <property type="match status" value="1"/>
</dbReference>
<dbReference type="RefSeq" id="WP_155174961.1">
    <property type="nucleotide sequence ID" value="NZ_BAAAFL010000015.1"/>
</dbReference>
<keyword evidence="5" id="KW-1185">Reference proteome</keyword>
<dbReference type="EMBL" id="SMLW01000648">
    <property type="protein sequence ID" value="MTI27934.1"/>
    <property type="molecule type" value="Genomic_DNA"/>
</dbReference>
<evidence type="ECO:0000313" key="5">
    <source>
        <dbReference type="Proteomes" id="UP000798808"/>
    </source>
</evidence>
<dbReference type="InterPro" id="IPR001623">
    <property type="entry name" value="DnaJ_domain"/>
</dbReference>
<dbReference type="PANTHER" id="PTHR44360">
    <property type="entry name" value="DNAJ HOMOLOG SUBFAMILY B MEMBER 9"/>
    <property type="match status" value="1"/>
</dbReference>
<dbReference type="Gene3D" id="1.10.287.110">
    <property type="entry name" value="DnaJ domain"/>
    <property type="match status" value="1"/>
</dbReference>
<name>A0ABW9RXC9_9BACT</name>
<keyword evidence="1" id="KW-0143">Chaperone</keyword>
<evidence type="ECO:0000313" key="4">
    <source>
        <dbReference type="EMBL" id="MTI27934.1"/>
    </source>
</evidence>
<accession>A0ABW9RXC9</accession>
<evidence type="ECO:0000259" key="3">
    <source>
        <dbReference type="PROSITE" id="PS50076"/>
    </source>
</evidence>
<keyword evidence="2" id="KW-0812">Transmembrane</keyword>
<dbReference type="PRINTS" id="PR00625">
    <property type="entry name" value="JDOMAIN"/>
</dbReference>
<proteinExistence type="predicted"/>
<keyword evidence="2" id="KW-0472">Membrane</keyword>
<feature type="transmembrane region" description="Helical" evidence="2">
    <location>
        <begin position="113"/>
        <end position="139"/>
    </location>
</feature>
<dbReference type="Pfam" id="PF00226">
    <property type="entry name" value="DnaJ"/>
    <property type="match status" value="1"/>
</dbReference>
<dbReference type="InterPro" id="IPR051948">
    <property type="entry name" value="Hsp70_co-chaperone_J-domain"/>
</dbReference>
<dbReference type="InterPro" id="IPR036869">
    <property type="entry name" value="J_dom_sf"/>
</dbReference>
<sequence length="178" mass="20960">MSVYHNILEIREGASKSAIKNAYRKLAKKYHPDISTEENAEEMFIEISEAYQYLMQGFTPKKETSYTDFEDTIKSKEELRRERAQQYARMQFEAFRKQNDAFKKTWYYNPVKYFSYAIIYLVYTVSIALFLSPLFALIVTGDTSYALGCILFVLISSHFYTLARALHKGVTPYFENYK</sequence>
<dbReference type="Proteomes" id="UP000798808">
    <property type="component" value="Unassembled WGS sequence"/>
</dbReference>
<dbReference type="CDD" id="cd06257">
    <property type="entry name" value="DnaJ"/>
    <property type="match status" value="1"/>
</dbReference>
<feature type="domain" description="J" evidence="3">
    <location>
        <begin position="3"/>
        <end position="70"/>
    </location>
</feature>
<comment type="caution">
    <text evidence="4">The sequence shown here is derived from an EMBL/GenBank/DDBJ whole genome shotgun (WGS) entry which is preliminary data.</text>
</comment>
<dbReference type="PANTHER" id="PTHR44360:SF1">
    <property type="entry name" value="DNAJ HOMOLOG SUBFAMILY B MEMBER 9"/>
    <property type="match status" value="1"/>
</dbReference>
<gene>
    <name evidence="4" type="ORF">E1163_23455</name>
</gene>
<organism evidence="4 5">
    <name type="scientific">Fulvivirga kasyanovii</name>
    <dbReference type="NCBI Taxonomy" id="396812"/>
    <lineage>
        <taxon>Bacteria</taxon>
        <taxon>Pseudomonadati</taxon>
        <taxon>Bacteroidota</taxon>
        <taxon>Cytophagia</taxon>
        <taxon>Cytophagales</taxon>
        <taxon>Fulvivirgaceae</taxon>
        <taxon>Fulvivirga</taxon>
    </lineage>
</organism>